<dbReference type="PANTHER" id="PTHR35342">
    <property type="entry name" value="TRICARBOXYLIC TRANSPORT PROTEIN"/>
    <property type="match status" value="1"/>
</dbReference>
<feature type="transmembrane region" description="Helical" evidence="1">
    <location>
        <begin position="166"/>
        <end position="182"/>
    </location>
</feature>
<dbReference type="EMBL" id="CP028901">
    <property type="protein sequence ID" value="AWB35478.1"/>
    <property type="molecule type" value="Genomic_DNA"/>
</dbReference>
<feature type="transmembrane region" description="Helical" evidence="1">
    <location>
        <begin position="194"/>
        <end position="215"/>
    </location>
</feature>
<feature type="transmembrane region" description="Helical" evidence="1">
    <location>
        <begin position="468"/>
        <end position="489"/>
    </location>
</feature>
<feature type="domain" description="DUF112" evidence="2">
    <location>
        <begin position="19"/>
        <end position="443"/>
    </location>
</feature>
<feature type="transmembrane region" description="Helical" evidence="1">
    <location>
        <begin position="263"/>
        <end position="284"/>
    </location>
</feature>
<feature type="transmembrane region" description="Helical" evidence="1">
    <location>
        <begin position="418"/>
        <end position="448"/>
    </location>
</feature>
<dbReference type="AlphaFoldDB" id="A0A2R4XNY8"/>
<accession>A0A2R4XNY8</accession>
<dbReference type="Proteomes" id="UP000244571">
    <property type="component" value="Chromosome"/>
</dbReference>
<reference evidence="3" key="1">
    <citation type="submission" date="2018-04" db="EMBL/GenBank/DDBJ databases">
        <title>Bordetella sp. HZ20 isolated from seawater.</title>
        <authorList>
            <person name="Sun C."/>
        </authorList>
    </citation>
    <scope>NUCLEOTIDE SEQUENCE [LARGE SCALE GENOMIC DNA]</scope>
    <source>
        <strain evidence="3">HZ20</strain>
    </source>
</reference>
<evidence type="ECO:0000256" key="1">
    <source>
        <dbReference type="SAM" id="Phobius"/>
    </source>
</evidence>
<keyword evidence="1" id="KW-0472">Membrane</keyword>
<name>A0A2R4XNY8_9BURK</name>
<feature type="transmembrane region" description="Helical" evidence="1">
    <location>
        <begin position="524"/>
        <end position="540"/>
    </location>
</feature>
<evidence type="ECO:0000259" key="2">
    <source>
        <dbReference type="Pfam" id="PF01970"/>
    </source>
</evidence>
<dbReference type="InterPro" id="IPR002823">
    <property type="entry name" value="DUF112_TM"/>
</dbReference>
<gene>
    <name evidence="3" type="ORF">DBV39_18960</name>
</gene>
<feature type="transmembrane region" description="Helical" evidence="1">
    <location>
        <begin position="106"/>
        <end position="131"/>
    </location>
</feature>
<dbReference type="Pfam" id="PF01970">
    <property type="entry name" value="TctA"/>
    <property type="match status" value="1"/>
</dbReference>
<feature type="transmembrane region" description="Helical" evidence="1">
    <location>
        <begin position="358"/>
        <end position="385"/>
    </location>
</feature>
<dbReference type="OrthoDB" id="9781349at2"/>
<dbReference type="PANTHER" id="PTHR35342:SF5">
    <property type="entry name" value="TRICARBOXYLIC TRANSPORT PROTEIN"/>
    <property type="match status" value="1"/>
</dbReference>
<protein>
    <submittedName>
        <fullName evidence="3">Tat pathway signal protein</fullName>
    </submittedName>
</protein>
<sequence length="552" mass="58116">MILSNLASAFIEVFALNNLLLMALGVAAGLIAGSIPGFTITMAVVLALPFTFGMNPIEGLSTMLGVYVGGLTGGMFASILIGIPGTPSAISTTFDGFPMARNGRPGLALGLGLWASFFGGMISAVILVFLAPTLAAIGLEFGPWDYFMLVCFALTIAASLSEGAMIKGLIAGAVGLLIASVGEDHINGAARFTFGFGSLGAGFAFLPVLIGLFAFSQLLSDLSDSDSARKPMISGRHKAVKLEHREAIRLNFMHWVVGLRSSLIGLFIGLLPAAGSSISNILAYDQSKKASRHPEKFGQGIPEGVIASETSNNATAGGALIMMMALGIPGDAVTAVMLGALTIHNIAPSPTFISTQAVLAYGIMVAYFLANFMTLAMTSGALRVFLLVTRVPLYILGVIILVYCAIGVFTLNNTTFDIWTLLGFGVLGFIMVKNGFPLTPMVLGVVLGPLAELNLSRALSTSDDISLFFVRPWAMFFIVLALFSAFFPLFQRASRLGHGWAKYYGAAFFACAGIPMFLMEGWVRSVLGAALLLLALLIAIKRMRSPVKDATS</sequence>
<keyword evidence="4" id="KW-1185">Reference proteome</keyword>
<dbReference type="RefSeq" id="WP_108622934.1">
    <property type="nucleotide sequence ID" value="NZ_CP028901.1"/>
</dbReference>
<evidence type="ECO:0000313" key="4">
    <source>
        <dbReference type="Proteomes" id="UP000244571"/>
    </source>
</evidence>
<evidence type="ECO:0000313" key="3">
    <source>
        <dbReference type="EMBL" id="AWB35478.1"/>
    </source>
</evidence>
<keyword evidence="1" id="KW-1133">Transmembrane helix</keyword>
<feature type="transmembrane region" description="Helical" evidence="1">
    <location>
        <begin position="391"/>
        <end position="411"/>
    </location>
</feature>
<feature type="transmembrane region" description="Helical" evidence="1">
    <location>
        <begin position="64"/>
        <end position="86"/>
    </location>
</feature>
<feature type="transmembrane region" description="Helical" evidence="1">
    <location>
        <begin position="20"/>
        <end position="52"/>
    </location>
</feature>
<feature type="transmembrane region" description="Helical" evidence="1">
    <location>
        <begin position="143"/>
        <end position="160"/>
    </location>
</feature>
<dbReference type="KEGG" id="boz:DBV39_18960"/>
<proteinExistence type="predicted"/>
<keyword evidence="1" id="KW-0812">Transmembrane</keyword>
<organism evidence="3 4">
    <name type="scientific">Orrella marina</name>
    <dbReference type="NCBI Taxonomy" id="2163011"/>
    <lineage>
        <taxon>Bacteria</taxon>
        <taxon>Pseudomonadati</taxon>
        <taxon>Pseudomonadota</taxon>
        <taxon>Betaproteobacteria</taxon>
        <taxon>Burkholderiales</taxon>
        <taxon>Alcaligenaceae</taxon>
        <taxon>Orrella</taxon>
    </lineage>
</organism>